<dbReference type="Proteomes" id="UP000548326">
    <property type="component" value="Unassembled WGS sequence"/>
</dbReference>
<proteinExistence type="predicted"/>
<evidence type="ECO:0008006" key="3">
    <source>
        <dbReference type="Google" id="ProtNLM"/>
    </source>
</evidence>
<reference evidence="1 2" key="1">
    <citation type="submission" date="2020-08" db="EMBL/GenBank/DDBJ databases">
        <title>Genomic Encyclopedia of Type Strains, Phase IV (KMG-V): Genome sequencing to study the core and pangenomes of soil and plant-associated prokaryotes.</title>
        <authorList>
            <person name="Whitman W."/>
        </authorList>
    </citation>
    <scope>NUCLEOTIDE SEQUENCE [LARGE SCALE GENOMIC DNA]</scope>
    <source>
        <strain evidence="1 2">MP601</strain>
    </source>
</reference>
<dbReference type="RefSeq" id="WP_260170798.1">
    <property type="nucleotide sequence ID" value="NZ_JACHCA010000002.1"/>
</dbReference>
<sequence length="58" mass="6722">MNKQQIDLIKSKGVPGEIKKDTYYHEAGTIAREVIFLTKGVMRFSYYNNKVRISQSIL</sequence>
<dbReference type="AlphaFoldDB" id="A0A841J7C3"/>
<dbReference type="EMBL" id="JACHCA010000002">
    <property type="protein sequence ID" value="MBB6126660.1"/>
    <property type="molecule type" value="Genomic_DNA"/>
</dbReference>
<accession>A0A841J7C3</accession>
<comment type="caution">
    <text evidence="1">The sequence shown here is derived from an EMBL/GenBank/DDBJ whole genome shotgun (WGS) entry which is preliminary data.</text>
</comment>
<name>A0A841J7C3_9SPHI</name>
<protein>
    <recommendedName>
        <fullName evidence="3">Cyclic nucleotide-binding domain-containing protein</fullName>
    </recommendedName>
</protein>
<evidence type="ECO:0000313" key="2">
    <source>
        <dbReference type="Proteomes" id="UP000548326"/>
    </source>
</evidence>
<gene>
    <name evidence="1" type="ORF">HDF22_000765</name>
</gene>
<organism evidence="1 2">
    <name type="scientific">Mucilaginibacter lappiensis</name>
    <dbReference type="NCBI Taxonomy" id="354630"/>
    <lineage>
        <taxon>Bacteria</taxon>
        <taxon>Pseudomonadati</taxon>
        <taxon>Bacteroidota</taxon>
        <taxon>Sphingobacteriia</taxon>
        <taxon>Sphingobacteriales</taxon>
        <taxon>Sphingobacteriaceae</taxon>
        <taxon>Mucilaginibacter</taxon>
    </lineage>
</organism>
<evidence type="ECO:0000313" key="1">
    <source>
        <dbReference type="EMBL" id="MBB6126660.1"/>
    </source>
</evidence>